<comment type="caution">
    <text evidence="1">The sequence shown here is derived from an EMBL/GenBank/DDBJ whole genome shotgun (WGS) entry which is preliminary data.</text>
</comment>
<dbReference type="AlphaFoldDB" id="A0A369NFG1"/>
<accession>A0A369NFG1</accession>
<protein>
    <recommendedName>
        <fullName evidence="3">DNA-binding protein</fullName>
    </recommendedName>
</protein>
<evidence type="ECO:0000313" key="1">
    <source>
        <dbReference type="EMBL" id="RDB89071.1"/>
    </source>
</evidence>
<proteinExistence type="predicted"/>
<evidence type="ECO:0000313" key="2">
    <source>
        <dbReference type="Proteomes" id="UP000253857"/>
    </source>
</evidence>
<evidence type="ECO:0008006" key="3">
    <source>
        <dbReference type="Google" id="ProtNLM"/>
    </source>
</evidence>
<gene>
    <name evidence="1" type="ORF">C1871_00965</name>
</gene>
<sequence>MESEGTPELLRMARIAGLPAKGAYTLREVARASGTSYTTLYEDAVAGRLQTFLPPGRTRGRLVKPEWFEDWWKEGMENAG</sequence>
<dbReference type="Proteomes" id="UP000253857">
    <property type="component" value="Unassembled WGS sequence"/>
</dbReference>
<dbReference type="EMBL" id="PPTY01000001">
    <property type="protein sequence ID" value="RDB89071.1"/>
    <property type="molecule type" value="Genomic_DNA"/>
</dbReference>
<name>A0A369NFG1_EGGLN</name>
<reference evidence="1 2" key="1">
    <citation type="journal article" date="2018" name="Elife">
        <title>Discovery and characterization of a prevalent human gut bacterial enzyme sufficient for the inactivation of a family of plant toxins.</title>
        <authorList>
            <person name="Koppel N."/>
            <person name="Bisanz J.E."/>
            <person name="Pandelia M.E."/>
            <person name="Turnbaugh P.J."/>
            <person name="Balskus E.P."/>
        </authorList>
    </citation>
    <scope>NUCLEOTIDE SEQUENCE [LARGE SCALE GENOMIC DNA]</scope>
    <source>
        <strain evidence="1 2">FAA1-1-60AUCSF</strain>
    </source>
</reference>
<dbReference type="RefSeq" id="WP_035585286.1">
    <property type="nucleotide sequence ID" value="NZ_PPTY01000001.1"/>
</dbReference>
<organism evidence="1 2">
    <name type="scientific">Eggerthella lenta</name>
    <name type="common">Eubacterium lentum</name>
    <dbReference type="NCBI Taxonomy" id="84112"/>
    <lineage>
        <taxon>Bacteria</taxon>
        <taxon>Bacillati</taxon>
        <taxon>Actinomycetota</taxon>
        <taxon>Coriobacteriia</taxon>
        <taxon>Eggerthellales</taxon>
        <taxon>Eggerthellaceae</taxon>
        <taxon>Eggerthella</taxon>
    </lineage>
</organism>